<protein>
    <recommendedName>
        <fullName evidence="2">DUF2958 domain-containing protein</fullName>
    </recommendedName>
</protein>
<comment type="caution">
    <text evidence="1">The sequence shown here is derived from an EMBL/GenBank/DDBJ whole genome shotgun (WGS) entry which is preliminary data.</text>
</comment>
<evidence type="ECO:0000313" key="1">
    <source>
        <dbReference type="EMBL" id="KKM71671.1"/>
    </source>
</evidence>
<dbReference type="EMBL" id="LAZR01009595">
    <property type="protein sequence ID" value="KKM71671.1"/>
    <property type="molecule type" value="Genomic_DNA"/>
</dbReference>
<dbReference type="Pfam" id="PF11171">
    <property type="entry name" value="DUF2958"/>
    <property type="match status" value="1"/>
</dbReference>
<dbReference type="InterPro" id="IPR021341">
    <property type="entry name" value="DUF2958"/>
</dbReference>
<proteinExistence type="predicted"/>
<reference evidence="1" key="1">
    <citation type="journal article" date="2015" name="Nature">
        <title>Complex archaea that bridge the gap between prokaryotes and eukaryotes.</title>
        <authorList>
            <person name="Spang A."/>
            <person name="Saw J.H."/>
            <person name="Jorgensen S.L."/>
            <person name="Zaremba-Niedzwiedzka K."/>
            <person name="Martijn J."/>
            <person name="Lind A.E."/>
            <person name="van Eijk R."/>
            <person name="Schleper C."/>
            <person name="Guy L."/>
            <person name="Ettema T.J."/>
        </authorList>
    </citation>
    <scope>NUCLEOTIDE SEQUENCE</scope>
</reference>
<sequence length="108" mass="12381">MKMLTKANRKALLPFYTNEEKPLSEAMAVVKYFTPDSNWTWYASEGEPVIDDAGNEIDFRFFGLVDGFEKELGYFLLSELKSGRGPYGLSVERDMHFSPKSLEELLKT</sequence>
<evidence type="ECO:0008006" key="2">
    <source>
        <dbReference type="Google" id="ProtNLM"/>
    </source>
</evidence>
<dbReference type="AlphaFoldDB" id="A0A0F9KAH8"/>
<accession>A0A0F9KAH8</accession>
<gene>
    <name evidence="1" type="ORF">LCGC14_1428330</name>
</gene>
<organism evidence="1">
    <name type="scientific">marine sediment metagenome</name>
    <dbReference type="NCBI Taxonomy" id="412755"/>
    <lineage>
        <taxon>unclassified sequences</taxon>
        <taxon>metagenomes</taxon>
        <taxon>ecological metagenomes</taxon>
    </lineage>
</organism>
<name>A0A0F9KAH8_9ZZZZ</name>